<dbReference type="Proteomes" id="UP001292094">
    <property type="component" value="Unassembled WGS sequence"/>
</dbReference>
<keyword evidence="3" id="KW-1185">Reference proteome</keyword>
<name>A0AAE1NRT3_9EUCA</name>
<accession>A0AAE1NRT3</accession>
<gene>
    <name evidence="2" type="ORF">Pmani_033174</name>
</gene>
<organism evidence="2 3">
    <name type="scientific">Petrolisthes manimaculis</name>
    <dbReference type="NCBI Taxonomy" id="1843537"/>
    <lineage>
        <taxon>Eukaryota</taxon>
        <taxon>Metazoa</taxon>
        <taxon>Ecdysozoa</taxon>
        <taxon>Arthropoda</taxon>
        <taxon>Crustacea</taxon>
        <taxon>Multicrustacea</taxon>
        <taxon>Malacostraca</taxon>
        <taxon>Eumalacostraca</taxon>
        <taxon>Eucarida</taxon>
        <taxon>Decapoda</taxon>
        <taxon>Pleocyemata</taxon>
        <taxon>Anomura</taxon>
        <taxon>Galatheoidea</taxon>
        <taxon>Porcellanidae</taxon>
        <taxon>Petrolisthes</taxon>
    </lineage>
</organism>
<comment type="caution">
    <text evidence="2">The sequence shown here is derived from an EMBL/GenBank/DDBJ whole genome shotgun (WGS) entry which is preliminary data.</text>
</comment>
<evidence type="ECO:0000313" key="3">
    <source>
        <dbReference type="Proteomes" id="UP001292094"/>
    </source>
</evidence>
<sequence>GFVVVEQRVEERGGEMMKEEGERKWMQGKGDDVEEGEDVEDHVLWCGG</sequence>
<evidence type="ECO:0000256" key="1">
    <source>
        <dbReference type="SAM" id="MobiDB-lite"/>
    </source>
</evidence>
<proteinExistence type="predicted"/>
<dbReference type="EMBL" id="JAWZYT010004346">
    <property type="protein sequence ID" value="KAK4294177.1"/>
    <property type="molecule type" value="Genomic_DNA"/>
</dbReference>
<feature type="non-terminal residue" evidence="2">
    <location>
        <position position="1"/>
    </location>
</feature>
<reference evidence="2" key="1">
    <citation type="submission" date="2023-11" db="EMBL/GenBank/DDBJ databases">
        <title>Genome assemblies of two species of porcelain crab, Petrolisthes cinctipes and Petrolisthes manimaculis (Anomura: Porcellanidae).</title>
        <authorList>
            <person name="Angst P."/>
        </authorList>
    </citation>
    <scope>NUCLEOTIDE SEQUENCE</scope>
    <source>
        <strain evidence="2">PB745_02</strain>
        <tissue evidence="2">Gill</tissue>
    </source>
</reference>
<dbReference type="AlphaFoldDB" id="A0AAE1NRT3"/>
<evidence type="ECO:0000313" key="2">
    <source>
        <dbReference type="EMBL" id="KAK4294177.1"/>
    </source>
</evidence>
<feature type="region of interest" description="Disordered" evidence="1">
    <location>
        <begin position="13"/>
        <end position="40"/>
    </location>
</feature>
<protein>
    <submittedName>
        <fullName evidence="2">Uncharacterized protein</fullName>
    </submittedName>
</protein>
<feature type="compositionally biased region" description="Basic and acidic residues" evidence="1">
    <location>
        <begin position="13"/>
        <end position="31"/>
    </location>
</feature>